<comment type="subcellular location">
    <subcellularLocation>
        <location evidence="1">Secreted</location>
    </subcellularLocation>
</comment>
<evidence type="ECO:0000256" key="6">
    <source>
        <dbReference type="ARBA" id="ARBA00036735"/>
    </source>
</evidence>
<dbReference type="InterPro" id="IPR001398">
    <property type="entry name" value="Macrophage_inhib_fac"/>
</dbReference>
<name>A0AAN8JDG8_PATCE</name>
<comment type="catalytic activity">
    <reaction evidence="7">
        <text>L-dopachrome = 5,6-dihydroxyindole-2-carboxylate</text>
        <dbReference type="Rhea" id="RHEA:13041"/>
        <dbReference type="ChEBI" id="CHEBI:16875"/>
        <dbReference type="ChEBI" id="CHEBI:57509"/>
        <dbReference type="EC" id="5.3.3.12"/>
    </reaction>
</comment>
<protein>
    <recommendedName>
        <fullName evidence="12">L-dopachrome isomerase</fullName>
        <ecNumber evidence="9">5.3.2.1</ecNumber>
        <ecNumber evidence="8">5.3.3.12</ecNumber>
    </recommendedName>
    <alternativeName>
        <fullName evidence="10">L-dopachrome tautomerase</fullName>
    </alternativeName>
    <alternativeName>
        <fullName evidence="11">Phenylpyruvate tautomerase</fullName>
    </alternativeName>
</protein>
<evidence type="ECO:0000256" key="8">
    <source>
        <dbReference type="ARBA" id="ARBA00038932"/>
    </source>
</evidence>
<dbReference type="SUPFAM" id="SSF55331">
    <property type="entry name" value="Tautomerase/MIF"/>
    <property type="match status" value="1"/>
</dbReference>
<evidence type="ECO:0000256" key="5">
    <source>
        <dbReference type="ARBA" id="ARBA00023235"/>
    </source>
</evidence>
<evidence type="ECO:0000256" key="2">
    <source>
        <dbReference type="ARBA" id="ARBA00005851"/>
    </source>
</evidence>
<dbReference type="Proteomes" id="UP001347796">
    <property type="component" value="Unassembled WGS sequence"/>
</dbReference>
<evidence type="ECO:0000256" key="12">
    <source>
        <dbReference type="ARBA" id="ARBA00042730"/>
    </source>
</evidence>
<dbReference type="EMBL" id="JAZGQO010000011">
    <property type="protein sequence ID" value="KAK6173886.1"/>
    <property type="molecule type" value="Genomic_DNA"/>
</dbReference>
<dbReference type="InterPro" id="IPR014347">
    <property type="entry name" value="Tautomerase/MIF_sf"/>
</dbReference>
<dbReference type="GO" id="GO:0050178">
    <property type="term" value="F:phenylpyruvate tautomerase activity"/>
    <property type="evidence" value="ECO:0007669"/>
    <property type="project" value="UniProtKB-EC"/>
</dbReference>
<dbReference type="GO" id="GO:0005615">
    <property type="term" value="C:extracellular space"/>
    <property type="evidence" value="ECO:0007669"/>
    <property type="project" value="UniProtKB-KW"/>
</dbReference>
<evidence type="ECO:0000256" key="7">
    <source>
        <dbReference type="ARBA" id="ARBA00036823"/>
    </source>
</evidence>
<dbReference type="EC" id="5.3.2.1" evidence="9"/>
<dbReference type="GO" id="GO:0004167">
    <property type="term" value="F:dopachrome isomerase activity"/>
    <property type="evidence" value="ECO:0007669"/>
    <property type="project" value="UniProtKB-EC"/>
</dbReference>
<evidence type="ECO:0000256" key="10">
    <source>
        <dbReference type="ARBA" id="ARBA00041631"/>
    </source>
</evidence>
<evidence type="ECO:0000256" key="11">
    <source>
        <dbReference type="ARBA" id="ARBA00041912"/>
    </source>
</evidence>
<comment type="catalytic activity">
    <reaction evidence="6">
        <text>3-phenylpyruvate = enol-phenylpyruvate</text>
        <dbReference type="Rhea" id="RHEA:17097"/>
        <dbReference type="ChEBI" id="CHEBI:16815"/>
        <dbReference type="ChEBI" id="CHEBI:18005"/>
        <dbReference type="EC" id="5.3.2.1"/>
    </reaction>
</comment>
<evidence type="ECO:0000256" key="1">
    <source>
        <dbReference type="ARBA" id="ARBA00004613"/>
    </source>
</evidence>
<dbReference type="Gene3D" id="3.30.429.10">
    <property type="entry name" value="Macrophage Migration Inhibitory Factor"/>
    <property type="match status" value="1"/>
</dbReference>
<keyword evidence="14" id="KW-1185">Reference proteome</keyword>
<proteinExistence type="inferred from homology"/>
<organism evidence="13 14">
    <name type="scientific">Patella caerulea</name>
    <name type="common">Rayed Mediterranean limpet</name>
    <dbReference type="NCBI Taxonomy" id="87958"/>
    <lineage>
        <taxon>Eukaryota</taxon>
        <taxon>Metazoa</taxon>
        <taxon>Spiralia</taxon>
        <taxon>Lophotrochozoa</taxon>
        <taxon>Mollusca</taxon>
        <taxon>Gastropoda</taxon>
        <taxon>Patellogastropoda</taxon>
        <taxon>Patelloidea</taxon>
        <taxon>Patellidae</taxon>
        <taxon>Patella</taxon>
    </lineage>
</organism>
<reference evidence="13 14" key="1">
    <citation type="submission" date="2024-01" db="EMBL/GenBank/DDBJ databases">
        <title>The genome of the rayed Mediterranean limpet Patella caerulea (Linnaeus, 1758).</title>
        <authorList>
            <person name="Anh-Thu Weber A."/>
            <person name="Halstead-Nussloch G."/>
        </authorList>
    </citation>
    <scope>NUCLEOTIDE SEQUENCE [LARGE SCALE GENOMIC DNA]</scope>
    <source>
        <strain evidence="13">AATW-2023a</strain>
        <tissue evidence="13">Whole specimen</tissue>
    </source>
</reference>
<dbReference type="Pfam" id="PF01187">
    <property type="entry name" value="MIF"/>
    <property type="match status" value="1"/>
</dbReference>
<dbReference type="PANTHER" id="PTHR11954:SF6">
    <property type="entry name" value="MACROPHAGE MIGRATION INHIBITORY FACTOR"/>
    <property type="match status" value="1"/>
</dbReference>
<sequence length="120" mass="13062">MPYVTVTTNASASLITETFAATLGKTVGDFLDRPEQYVTVRMVPDQLMFTGGKPIPFVHVAIESLSALNPDKNAEITPVVTKIIEENLKIPAERILFKFVLLNPTDVGINGKTFPPGFGQ</sequence>
<evidence type="ECO:0000256" key="3">
    <source>
        <dbReference type="ARBA" id="ARBA00022514"/>
    </source>
</evidence>
<dbReference type="PANTHER" id="PTHR11954">
    <property type="entry name" value="D-DOPACHROME DECARBOXYLASE"/>
    <property type="match status" value="1"/>
</dbReference>
<dbReference type="EC" id="5.3.3.12" evidence="8"/>
<dbReference type="GO" id="GO:0005125">
    <property type="term" value="F:cytokine activity"/>
    <property type="evidence" value="ECO:0007669"/>
    <property type="project" value="UniProtKB-KW"/>
</dbReference>
<accession>A0AAN8JDG8</accession>
<evidence type="ECO:0000313" key="14">
    <source>
        <dbReference type="Proteomes" id="UP001347796"/>
    </source>
</evidence>
<keyword evidence="3" id="KW-0202">Cytokine</keyword>
<keyword evidence="5" id="KW-0413">Isomerase</keyword>
<gene>
    <name evidence="13" type="ORF">SNE40_017264</name>
</gene>
<dbReference type="AlphaFoldDB" id="A0AAN8JDG8"/>
<comment type="similarity">
    <text evidence="2">Belongs to the MIF family.</text>
</comment>
<evidence type="ECO:0000313" key="13">
    <source>
        <dbReference type="EMBL" id="KAK6173886.1"/>
    </source>
</evidence>
<evidence type="ECO:0000256" key="9">
    <source>
        <dbReference type="ARBA" id="ARBA00039086"/>
    </source>
</evidence>
<comment type="caution">
    <text evidence="13">The sequence shown here is derived from an EMBL/GenBank/DDBJ whole genome shotgun (WGS) entry which is preliminary data.</text>
</comment>
<evidence type="ECO:0000256" key="4">
    <source>
        <dbReference type="ARBA" id="ARBA00022525"/>
    </source>
</evidence>
<keyword evidence="4" id="KW-0964">Secreted</keyword>